<keyword evidence="2" id="KW-1133">Transmembrane helix</keyword>
<evidence type="ECO:0000256" key="2">
    <source>
        <dbReference type="SAM" id="Phobius"/>
    </source>
</evidence>
<keyword evidence="2" id="KW-0472">Membrane</keyword>
<feature type="compositionally biased region" description="Low complexity" evidence="1">
    <location>
        <begin position="1015"/>
        <end position="1026"/>
    </location>
</feature>
<feature type="transmembrane region" description="Helical" evidence="2">
    <location>
        <begin position="1063"/>
        <end position="1080"/>
    </location>
</feature>
<sequence length="1086" mass="118702">MSPLIRRRAFAVLATISLVAPVPALAGPNDNLTVRTKVHVDSPNAFWDKKENNFTLKSKSGDVLPIEETVNWVSKGAKDLGEYVYRVPNDERLKFLGKPGTRLYGGGNPAGGKGTPIWAGFGADINLPTEKFRDGAFNMEIVDFKAPGRMELFRGTGDPTDPVERFWSSHEKGLRATWIDKGNHTHNQTTYTKPGQYEVTYRASARTTDGTLIESKPQKLVWQVGGTEPRKDGLGDVKKAFDAAADYGEESKGTFTIEPYKGDKFTASKDMTRLSLDTGNKEDSGHAVFYIDGFYLAEVPVTNGKAEWIEMIGDEESDFQAVYIPNEDAKNKPWISAPITFKTDDQVQTTTRSEDEFPRTFEQDEAPDFDAEEKTPTGNTVKVSSTLNDFIANEDEDGESSTFKAVDLTVQPEDDSLVVQVKGGYYEVESGEDINDVMSSQEPTCMTNFISFPGNRTTRHSVDDCEGEGNYVLALDIIPTSRTIAGGKARFVAELKDGIADTEGGIAEFKKADLVPEKASSTSQDVEDAGKTPDDEESKRAGFDGTNDGSLVGSLPELTDPKDAGTGRPQAESAGEDLAVIDITHGHVDIAPREDGNELTLRLKDESGIAAREATWREPKNVRFIVKEDRLVALKNDTGLLGNEGEKVYILPEDGRFMSKHPWPGLSTEELFAKTGKNYTFDFKTKSKPKNGAWMAFTGGNKVNPLKVIADSSEPASFKAEGSTHKHMSWGFTEPGIYEIEVTVTEDGGKTTKPEVLTFVVGDAAKSKKNQNEKNGAAAKKPLFAKPASPTAPNQETSDNEKGSLRRIETGHLDFGPAFVNDKLGFYIGDESGRTTDNTDASGHHVHDPSKVVLVVGPNRKRTLGKDVELTEDTEFIGKEGDTFYHLPLSEDHSAIWPGFDTNKIAHAFPKGMDIEIKPESQPEVAQWYAHRFSNLGTASERIADSTGPARIHNDGPFHSHLDWIFTKAGTYKIQMRAVNDKDETDWTTITFDVDSNNATAGSVDKPLKAATPLSGAPVSKASGSASKKKADSTNKKNEKDKKKADKSKSGLLANTGLSAAEWLMALAMLFIGAGFWILGMKRMRD</sequence>
<feature type="compositionally biased region" description="Basic and acidic residues" evidence="1">
    <location>
        <begin position="528"/>
        <end position="542"/>
    </location>
</feature>
<evidence type="ECO:0000313" key="5">
    <source>
        <dbReference type="Proteomes" id="UP000615580"/>
    </source>
</evidence>
<keyword evidence="3" id="KW-0732">Signal</keyword>
<organism evidence="4 5">
    <name type="scientific">Corynebacterium belfantii</name>
    <dbReference type="NCBI Taxonomy" id="2014537"/>
    <lineage>
        <taxon>Bacteria</taxon>
        <taxon>Bacillati</taxon>
        <taxon>Actinomycetota</taxon>
        <taxon>Actinomycetes</taxon>
        <taxon>Mycobacteriales</taxon>
        <taxon>Corynebacteriaceae</taxon>
        <taxon>Corynebacterium</taxon>
    </lineage>
</organism>
<dbReference type="InterPro" id="IPR022395">
    <property type="entry name" value="CHP03773_ABC_transptr-like"/>
</dbReference>
<feature type="compositionally biased region" description="Basic and acidic residues" evidence="1">
    <location>
        <begin position="352"/>
        <end position="362"/>
    </location>
</feature>
<evidence type="ECO:0000256" key="1">
    <source>
        <dbReference type="SAM" id="MobiDB-lite"/>
    </source>
</evidence>
<dbReference type="Proteomes" id="UP000615580">
    <property type="component" value="Unassembled WGS sequence"/>
</dbReference>
<feature type="chain" id="PRO_5047446432" evidence="3">
    <location>
        <begin position="27"/>
        <end position="1086"/>
    </location>
</feature>
<feature type="region of interest" description="Disordered" evidence="1">
    <location>
        <begin position="516"/>
        <end position="573"/>
    </location>
</feature>
<dbReference type="NCBIfam" id="TIGR03773">
    <property type="entry name" value="anch_rpt_wall"/>
    <property type="match status" value="2"/>
</dbReference>
<proteinExistence type="predicted"/>
<dbReference type="NCBIfam" id="TIGR03769">
    <property type="entry name" value="P_ac_wall_RPT"/>
    <property type="match status" value="3"/>
</dbReference>
<feature type="region of interest" description="Disordered" evidence="1">
    <location>
        <begin position="767"/>
        <end position="803"/>
    </location>
</feature>
<keyword evidence="5" id="KW-1185">Reference proteome</keyword>
<reference evidence="4 5" key="1">
    <citation type="journal article" date="2020" name="J. Clin. Microbiol.">
        <title>Assessing the Genetic Diversity of Austrian Corynebacterium diphtheriae Clinical Isolates, 2011-2019.</title>
        <authorList>
            <person name="Schaeffer J."/>
            <person name="Huhulescu S."/>
            <person name="Stoeger A."/>
            <person name="Allerberger F."/>
            <person name="Ruppitsch W."/>
        </authorList>
    </citation>
    <scope>NUCLEOTIDE SEQUENCE [LARGE SCALE GENOMIC DNA]</scope>
    <source>
        <strain evidence="4 5">04-17</strain>
    </source>
</reference>
<evidence type="ECO:0000313" key="4">
    <source>
        <dbReference type="EMBL" id="MBG9354124.1"/>
    </source>
</evidence>
<gene>
    <name evidence="4" type="ORF">I4J41_05755</name>
</gene>
<dbReference type="NCBIfam" id="NF038134">
    <property type="entry name" value="choice_anch_M"/>
    <property type="match status" value="3"/>
</dbReference>
<accession>A0ABS0LBU5</accession>
<feature type="compositionally biased region" description="Low complexity" evidence="1">
    <location>
        <begin position="777"/>
        <end position="789"/>
    </location>
</feature>
<dbReference type="EMBL" id="JADQUG010000018">
    <property type="protein sequence ID" value="MBG9354124.1"/>
    <property type="molecule type" value="Genomic_DNA"/>
</dbReference>
<evidence type="ECO:0000256" key="3">
    <source>
        <dbReference type="SAM" id="SignalP"/>
    </source>
</evidence>
<comment type="caution">
    <text evidence="4">The sequence shown here is derived from an EMBL/GenBank/DDBJ whole genome shotgun (WGS) entry which is preliminary data.</text>
</comment>
<feature type="region of interest" description="Disordered" evidence="1">
    <location>
        <begin position="1002"/>
        <end position="1048"/>
    </location>
</feature>
<feature type="signal peptide" evidence="3">
    <location>
        <begin position="1"/>
        <end position="26"/>
    </location>
</feature>
<dbReference type="RefSeq" id="WP_197690103.1">
    <property type="nucleotide sequence ID" value="NZ_JADQUG010000018.1"/>
</dbReference>
<protein>
    <submittedName>
        <fullName evidence="4">TIGR03773 family transporter-associated surface protein</fullName>
    </submittedName>
</protein>
<feature type="compositionally biased region" description="Basic and acidic residues" evidence="1">
    <location>
        <begin position="1029"/>
        <end position="1048"/>
    </location>
</feature>
<name>A0ABS0LBU5_9CORY</name>
<keyword evidence="2" id="KW-0812">Transmembrane</keyword>
<dbReference type="InterPro" id="IPR022435">
    <property type="entry name" value="Surface-anchored_actinobac"/>
</dbReference>
<feature type="region of interest" description="Disordered" evidence="1">
    <location>
        <begin position="345"/>
        <end position="381"/>
    </location>
</feature>